<dbReference type="EMBL" id="ML119660">
    <property type="protein sequence ID" value="RPA84249.1"/>
    <property type="molecule type" value="Genomic_DNA"/>
</dbReference>
<feature type="compositionally biased region" description="Polar residues" evidence="1">
    <location>
        <begin position="163"/>
        <end position="176"/>
    </location>
</feature>
<organism evidence="2 3">
    <name type="scientific">Ascobolus immersus RN42</name>
    <dbReference type="NCBI Taxonomy" id="1160509"/>
    <lineage>
        <taxon>Eukaryota</taxon>
        <taxon>Fungi</taxon>
        <taxon>Dikarya</taxon>
        <taxon>Ascomycota</taxon>
        <taxon>Pezizomycotina</taxon>
        <taxon>Pezizomycetes</taxon>
        <taxon>Pezizales</taxon>
        <taxon>Ascobolaceae</taxon>
        <taxon>Ascobolus</taxon>
    </lineage>
</organism>
<evidence type="ECO:0000313" key="3">
    <source>
        <dbReference type="Proteomes" id="UP000275078"/>
    </source>
</evidence>
<evidence type="ECO:0000256" key="1">
    <source>
        <dbReference type="SAM" id="MobiDB-lite"/>
    </source>
</evidence>
<feature type="region of interest" description="Disordered" evidence="1">
    <location>
        <begin position="145"/>
        <end position="176"/>
    </location>
</feature>
<reference evidence="2 3" key="1">
    <citation type="journal article" date="2018" name="Nat. Ecol. Evol.">
        <title>Pezizomycetes genomes reveal the molecular basis of ectomycorrhizal truffle lifestyle.</title>
        <authorList>
            <person name="Murat C."/>
            <person name="Payen T."/>
            <person name="Noel B."/>
            <person name="Kuo A."/>
            <person name="Morin E."/>
            <person name="Chen J."/>
            <person name="Kohler A."/>
            <person name="Krizsan K."/>
            <person name="Balestrini R."/>
            <person name="Da Silva C."/>
            <person name="Montanini B."/>
            <person name="Hainaut M."/>
            <person name="Levati E."/>
            <person name="Barry K.W."/>
            <person name="Belfiori B."/>
            <person name="Cichocki N."/>
            <person name="Clum A."/>
            <person name="Dockter R.B."/>
            <person name="Fauchery L."/>
            <person name="Guy J."/>
            <person name="Iotti M."/>
            <person name="Le Tacon F."/>
            <person name="Lindquist E.A."/>
            <person name="Lipzen A."/>
            <person name="Malagnac F."/>
            <person name="Mello A."/>
            <person name="Molinier V."/>
            <person name="Miyauchi S."/>
            <person name="Poulain J."/>
            <person name="Riccioni C."/>
            <person name="Rubini A."/>
            <person name="Sitrit Y."/>
            <person name="Splivallo R."/>
            <person name="Traeger S."/>
            <person name="Wang M."/>
            <person name="Zifcakova L."/>
            <person name="Wipf D."/>
            <person name="Zambonelli A."/>
            <person name="Paolocci F."/>
            <person name="Nowrousian M."/>
            <person name="Ottonello S."/>
            <person name="Baldrian P."/>
            <person name="Spatafora J.W."/>
            <person name="Henrissat B."/>
            <person name="Nagy L.G."/>
            <person name="Aury J.M."/>
            <person name="Wincker P."/>
            <person name="Grigoriev I.V."/>
            <person name="Bonfante P."/>
            <person name="Martin F.M."/>
        </authorList>
    </citation>
    <scope>NUCLEOTIDE SEQUENCE [LARGE SCALE GENOMIC DNA]</scope>
    <source>
        <strain evidence="2 3">RN42</strain>
    </source>
</reference>
<name>A0A3N4IEP5_ASCIM</name>
<dbReference type="Proteomes" id="UP000275078">
    <property type="component" value="Unassembled WGS sequence"/>
</dbReference>
<proteinExistence type="predicted"/>
<dbReference type="AlphaFoldDB" id="A0A3N4IEP5"/>
<gene>
    <name evidence="2" type="ORF">BJ508DRAFT_374523</name>
</gene>
<sequence>MPVARRMRITKLLHYGLFQIMNLNDDDGGEDEDLGDKDRTINFSRGKIQSLTDMAEKLAMNFRQFPCHLIRLRATLGITPHYFTLTAATVRLRQQSMSACYTLVWVTEGRGTDKNAGHWRRVPSDLGVSYTGNFAMTQANNLRQSATDPMSMRPKHETKQHRSSQVQQTSGEYTGNKGQLCRLSRCRKVLLHLGDFTLSALPSTFSAIP</sequence>
<accession>A0A3N4IEP5</accession>
<keyword evidence="3" id="KW-1185">Reference proteome</keyword>
<protein>
    <submittedName>
        <fullName evidence="2">Uncharacterized protein</fullName>
    </submittedName>
</protein>
<evidence type="ECO:0000313" key="2">
    <source>
        <dbReference type="EMBL" id="RPA84249.1"/>
    </source>
</evidence>